<dbReference type="GO" id="GO:0005524">
    <property type="term" value="F:ATP binding"/>
    <property type="evidence" value="ECO:0007669"/>
    <property type="project" value="UniProtKB-UniRule"/>
</dbReference>
<comment type="cofactor">
    <cofactor evidence="1 12">
        <name>Mg(2+)</name>
        <dbReference type="ChEBI" id="CHEBI:18420"/>
    </cofactor>
</comment>
<dbReference type="SMART" id="SM00873">
    <property type="entry name" value="B3_4"/>
    <property type="match status" value="1"/>
</dbReference>
<feature type="binding site" evidence="12">
    <location>
        <position position="327"/>
    </location>
    <ligand>
        <name>Mg(2+)</name>
        <dbReference type="ChEBI" id="CHEBI:18420"/>
        <note>shared with alpha subunit</note>
    </ligand>
</feature>
<evidence type="ECO:0000256" key="8">
    <source>
        <dbReference type="ARBA" id="ARBA00022840"/>
    </source>
</evidence>
<comment type="subunit">
    <text evidence="12">Tetramer of two alpha and two beta subunits.</text>
</comment>
<dbReference type="GO" id="GO:0009328">
    <property type="term" value="C:phenylalanine-tRNA ligase complex"/>
    <property type="evidence" value="ECO:0007669"/>
    <property type="project" value="TreeGrafter"/>
</dbReference>
<dbReference type="SUPFAM" id="SSF46955">
    <property type="entry name" value="Putative DNA-binding domain"/>
    <property type="match status" value="2"/>
</dbReference>
<dbReference type="FunFam" id="3.50.40.10:FF:000003">
    <property type="entry name" value="Phenylalanine--tRNA ligase beta subunit"/>
    <property type="match status" value="1"/>
</dbReference>
<comment type="similarity">
    <text evidence="3 12">Belongs to the phenylalanyl-tRNA synthetase beta subunit family. Type 2 subfamily.</text>
</comment>
<dbReference type="FunFam" id="3.30.56.10:FF:000011">
    <property type="entry name" value="Phenylalanine--tRNA ligase beta subunit"/>
    <property type="match status" value="1"/>
</dbReference>
<keyword evidence="7 12" id="KW-0547">Nucleotide-binding</keyword>
<dbReference type="NCBIfam" id="TIGR00471">
    <property type="entry name" value="pheT_arch"/>
    <property type="match status" value="1"/>
</dbReference>
<dbReference type="InterPro" id="IPR022918">
    <property type="entry name" value="Phe_tRNA_ligase_beta2_arc"/>
</dbReference>
<dbReference type="PANTHER" id="PTHR10947:SF0">
    <property type="entry name" value="PHENYLALANINE--TRNA LIGASE BETA SUBUNIT"/>
    <property type="match status" value="1"/>
</dbReference>
<evidence type="ECO:0000256" key="10">
    <source>
        <dbReference type="ARBA" id="ARBA00022917"/>
    </source>
</evidence>
<evidence type="ECO:0000313" key="15">
    <source>
        <dbReference type="Proteomes" id="UP000232806"/>
    </source>
</evidence>
<dbReference type="PROSITE" id="PS51483">
    <property type="entry name" value="B5"/>
    <property type="match status" value="1"/>
</dbReference>
<name>A0A2H4VDI3_9EURY</name>
<dbReference type="Pfam" id="PF03483">
    <property type="entry name" value="B3_4"/>
    <property type="match status" value="1"/>
</dbReference>
<dbReference type="EMBL" id="CP017766">
    <property type="protein sequence ID" value="AUB56152.1"/>
    <property type="molecule type" value="Genomic_DNA"/>
</dbReference>
<dbReference type="InterPro" id="IPR020825">
    <property type="entry name" value="Phe-tRNA_synthase-like_B3/B4"/>
</dbReference>
<organism evidence="14 15">
    <name type="scientific">Methanobacterium subterraneum</name>
    <dbReference type="NCBI Taxonomy" id="59277"/>
    <lineage>
        <taxon>Archaea</taxon>
        <taxon>Methanobacteriati</taxon>
        <taxon>Methanobacteriota</taxon>
        <taxon>Methanomada group</taxon>
        <taxon>Methanobacteria</taxon>
        <taxon>Methanobacteriales</taxon>
        <taxon>Methanobacteriaceae</taxon>
        <taxon>Methanobacterium</taxon>
    </lineage>
</organism>
<comment type="subcellular location">
    <subcellularLocation>
        <location evidence="2 12">Cytoplasm</location>
    </subcellularLocation>
</comment>
<dbReference type="Gene3D" id="3.50.40.10">
    <property type="entry name" value="Phenylalanyl-trna Synthetase, Chain B, domain 3"/>
    <property type="match status" value="1"/>
</dbReference>
<keyword evidence="6 12" id="KW-0479">Metal-binding</keyword>
<evidence type="ECO:0000256" key="4">
    <source>
        <dbReference type="ARBA" id="ARBA00022490"/>
    </source>
</evidence>
<evidence type="ECO:0000256" key="7">
    <source>
        <dbReference type="ARBA" id="ARBA00022741"/>
    </source>
</evidence>
<evidence type="ECO:0000256" key="9">
    <source>
        <dbReference type="ARBA" id="ARBA00022842"/>
    </source>
</evidence>
<dbReference type="InterPro" id="IPR005147">
    <property type="entry name" value="tRNA_synthase_B5-dom"/>
</dbReference>
<dbReference type="InterPro" id="IPR045864">
    <property type="entry name" value="aa-tRNA-synth_II/BPL/LPL"/>
</dbReference>
<evidence type="ECO:0000256" key="11">
    <source>
        <dbReference type="ARBA" id="ARBA00023146"/>
    </source>
</evidence>
<evidence type="ECO:0000313" key="14">
    <source>
        <dbReference type="EMBL" id="AUB56152.1"/>
    </source>
</evidence>
<dbReference type="GeneID" id="35121761"/>
<evidence type="ECO:0000256" key="3">
    <source>
        <dbReference type="ARBA" id="ARBA00007438"/>
    </source>
</evidence>
<dbReference type="Pfam" id="PF17759">
    <property type="entry name" value="tRNA_synthFbeta"/>
    <property type="match status" value="1"/>
</dbReference>
<dbReference type="EC" id="6.1.1.20" evidence="12"/>
<dbReference type="HAMAP" id="MF_00284">
    <property type="entry name" value="Phe_tRNA_synth_beta2"/>
    <property type="match status" value="1"/>
</dbReference>
<dbReference type="Gene3D" id="3.30.56.10">
    <property type="match status" value="2"/>
</dbReference>
<dbReference type="OrthoDB" id="10073at2157"/>
<evidence type="ECO:0000256" key="6">
    <source>
        <dbReference type="ARBA" id="ARBA00022723"/>
    </source>
</evidence>
<feature type="domain" description="B5" evidence="13">
    <location>
        <begin position="273"/>
        <end position="349"/>
    </location>
</feature>
<evidence type="ECO:0000256" key="5">
    <source>
        <dbReference type="ARBA" id="ARBA00022598"/>
    </source>
</evidence>
<protein>
    <recommendedName>
        <fullName evidence="12">Phenylalanine--tRNA ligase beta subunit</fullName>
        <ecNumber evidence="12">6.1.1.20</ecNumber>
    </recommendedName>
    <alternativeName>
        <fullName evidence="12">Phenylalanyl-tRNA synthetase beta subunit</fullName>
        <shortName evidence="12">PheRS</shortName>
    </alternativeName>
</protein>
<dbReference type="GO" id="GO:0006432">
    <property type="term" value="P:phenylalanyl-tRNA aminoacylation"/>
    <property type="evidence" value="ECO:0007669"/>
    <property type="project" value="UniProtKB-UniRule"/>
</dbReference>
<sequence length="556" mass="63430">MPVIKFTYTDLEELLEMEIDKDELIDLLPMIGSDIEEYDDEGVKVEFFPNRPDYLSVEGVARALKGFLKIEEGIPKYPLEPSGTSITIDPGLKNIRPYTACCLVLNVEFDDDKLPQIMDFQEDLHWVIGRDRKKVAIGIHNLDVIKGPFRYFAADPDEVSFVPLESDEEMTLREILTQHKKGQAYAHLIDQYDRYPLIMDSEDKILSMPPIINGELTKLTSDTRNLFVDVTGTDQQAVERTLNIIATSFAESGATIQTMENIYPDETFIRPDLTPKERTLSLKNAVKLIGIPLTLDMVVESLRKVRFDAEVADEDTVLVKIPPYRADILHEVDIIENVAIGYCFRKIEPELPQVATVAREDPYLEFDQNVREIMNGLSFTEVMSLMLTNEENHFQKMKLPETERVEVAQPISQDRTMIRQSLLNGLLEFLEDNKHEELPQRIFEVGETVFLDGENETRTKGSKKMAAMITHSQANFTEIKSTSDAFINNLGLEMVIDDLDHPSFIRGRCALLKGVKKETGEVCVEGFFGEMNPEVIRNFELEYPVVAMEVEFKTLK</sequence>
<keyword evidence="8 12" id="KW-0067">ATP-binding</keyword>
<keyword evidence="5 12" id="KW-0436">Ligase</keyword>
<feature type="binding site" evidence="12">
    <location>
        <position position="337"/>
    </location>
    <ligand>
        <name>Mg(2+)</name>
        <dbReference type="ChEBI" id="CHEBI:18420"/>
        <note>shared with alpha subunit</note>
    </ligand>
</feature>
<dbReference type="InterPro" id="IPR004531">
    <property type="entry name" value="Phe-tRNA-synth_IIc_bsu_arc_euk"/>
</dbReference>
<feature type="binding site" evidence="12">
    <location>
        <position position="336"/>
    </location>
    <ligand>
        <name>Mg(2+)</name>
        <dbReference type="ChEBI" id="CHEBI:18420"/>
        <note>shared with alpha subunit</note>
    </ligand>
</feature>
<dbReference type="InterPro" id="IPR005146">
    <property type="entry name" value="B3/B4_tRNA-bd"/>
</dbReference>
<dbReference type="InterPro" id="IPR045060">
    <property type="entry name" value="Phe-tRNA-ligase_IIc_bsu"/>
</dbReference>
<dbReference type="AlphaFoldDB" id="A0A2H4VDI3"/>
<accession>A0A2H4VDI3</accession>
<dbReference type="SUPFAM" id="SSF55681">
    <property type="entry name" value="Class II aaRS and biotin synthetases"/>
    <property type="match status" value="1"/>
</dbReference>
<dbReference type="Gene3D" id="3.30.930.10">
    <property type="entry name" value="Bira Bifunctional Protein, Domain 2"/>
    <property type="match status" value="1"/>
</dbReference>
<comment type="catalytic activity">
    <reaction evidence="12">
        <text>tRNA(Phe) + L-phenylalanine + ATP = L-phenylalanyl-tRNA(Phe) + AMP + diphosphate + H(+)</text>
        <dbReference type="Rhea" id="RHEA:19413"/>
        <dbReference type="Rhea" id="RHEA-COMP:9668"/>
        <dbReference type="Rhea" id="RHEA-COMP:9699"/>
        <dbReference type="ChEBI" id="CHEBI:15378"/>
        <dbReference type="ChEBI" id="CHEBI:30616"/>
        <dbReference type="ChEBI" id="CHEBI:33019"/>
        <dbReference type="ChEBI" id="CHEBI:58095"/>
        <dbReference type="ChEBI" id="CHEBI:78442"/>
        <dbReference type="ChEBI" id="CHEBI:78531"/>
        <dbReference type="ChEBI" id="CHEBI:456215"/>
        <dbReference type="EC" id="6.1.1.20"/>
    </reaction>
</comment>
<dbReference type="PANTHER" id="PTHR10947">
    <property type="entry name" value="PHENYLALANYL-TRNA SYNTHETASE BETA CHAIN AND LEUCINE-RICH REPEAT-CONTAINING PROTEIN 47"/>
    <property type="match status" value="1"/>
</dbReference>
<keyword evidence="4 12" id="KW-0963">Cytoplasm</keyword>
<dbReference type="GO" id="GO:0004826">
    <property type="term" value="F:phenylalanine-tRNA ligase activity"/>
    <property type="evidence" value="ECO:0007669"/>
    <property type="project" value="UniProtKB-UniRule"/>
</dbReference>
<evidence type="ECO:0000256" key="1">
    <source>
        <dbReference type="ARBA" id="ARBA00001946"/>
    </source>
</evidence>
<dbReference type="RefSeq" id="WP_100906127.1">
    <property type="nucleotide sequence ID" value="NZ_CP017766.1"/>
</dbReference>
<evidence type="ECO:0000256" key="12">
    <source>
        <dbReference type="HAMAP-Rule" id="MF_00284"/>
    </source>
</evidence>
<dbReference type="GO" id="GO:0003723">
    <property type="term" value="F:RNA binding"/>
    <property type="evidence" value="ECO:0007669"/>
    <property type="project" value="InterPro"/>
</dbReference>
<feature type="binding site" evidence="12">
    <location>
        <position position="333"/>
    </location>
    <ligand>
        <name>Mg(2+)</name>
        <dbReference type="ChEBI" id="CHEBI:18420"/>
        <note>shared with alpha subunit</note>
    </ligand>
</feature>
<dbReference type="SMART" id="SM00874">
    <property type="entry name" value="B5"/>
    <property type="match status" value="1"/>
</dbReference>
<reference evidence="14 15" key="1">
    <citation type="submission" date="2016-10" db="EMBL/GenBank/DDBJ databases">
        <title>Comparative genomics between deep and shallow subseafloor isolates.</title>
        <authorList>
            <person name="Ishii S."/>
            <person name="Miller J.R."/>
            <person name="Sutton G."/>
            <person name="Suzuki S."/>
            <person name="Methe B."/>
            <person name="Inagaki F."/>
            <person name="Imachi H."/>
        </authorList>
    </citation>
    <scope>NUCLEOTIDE SEQUENCE [LARGE SCALE GENOMIC DNA]</scope>
    <source>
        <strain evidence="14 15">MO-MB1</strain>
    </source>
</reference>
<dbReference type="Proteomes" id="UP000232806">
    <property type="component" value="Chromosome"/>
</dbReference>
<dbReference type="InterPro" id="IPR041616">
    <property type="entry name" value="PheRS_beta_core"/>
</dbReference>
<evidence type="ECO:0000256" key="2">
    <source>
        <dbReference type="ARBA" id="ARBA00004496"/>
    </source>
</evidence>
<dbReference type="Pfam" id="PF03484">
    <property type="entry name" value="B5"/>
    <property type="match status" value="1"/>
</dbReference>
<keyword evidence="11 12" id="KW-0030">Aminoacyl-tRNA synthetase</keyword>
<dbReference type="GO" id="GO:0000287">
    <property type="term" value="F:magnesium ion binding"/>
    <property type="evidence" value="ECO:0007669"/>
    <property type="project" value="InterPro"/>
</dbReference>
<dbReference type="InterPro" id="IPR009061">
    <property type="entry name" value="DNA-bd_dom_put_sf"/>
</dbReference>
<keyword evidence="9 12" id="KW-0460">Magnesium</keyword>
<proteinExistence type="inferred from homology"/>
<keyword evidence="10 12" id="KW-0648">Protein biosynthesis</keyword>
<evidence type="ECO:0000259" key="13">
    <source>
        <dbReference type="PROSITE" id="PS51483"/>
    </source>
</evidence>
<gene>
    <name evidence="12" type="primary">pheT</name>
    <name evidence="14" type="ORF">BK007_09130</name>
</gene>